<evidence type="ECO:0000313" key="4">
    <source>
        <dbReference type="EMBL" id="SDQ55309.1"/>
    </source>
</evidence>
<organism evidence="4 5">
    <name type="scientific">Nitrosospira multiformis</name>
    <dbReference type="NCBI Taxonomy" id="1231"/>
    <lineage>
        <taxon>Bacteria</taxon>
        <taxon>Pseudomonadati</taxon>
        <taxon>Pseudomonadota</taxon>
        <taxon>Betaproteobacteria</taxon>
        <taxon>Nitrosomonadales</taxon>
        <taxon>Nitrosomonadaceae</taxon>
        <taxon>Nitrosospira</taxon>
    </lineage>
</organism>
<evidence type="ECO:0000256" key="2">
    <source>
        <dbReference type="SAM" id="Coils"/>
    </source>
</evidence>
<comment type="caution">
    <text evidence="4">The sequence shown here is derived from an EMBL/GenBank/DDBJ whole genome shotgun (WGS) entry which is preliminary data.</text>
</comment>
<feature type="domain" description="SCP2" evidence="3">
    <location>
        <begin position="10"/>
        <end position="96"/>
    </location>
</feature>
<dbReference type="HAMAP" id="MF_02215">
    <property type="entry name" value="UbiJ"/>
    <property type="match status" value="1"/>
</dbReference>
<evidence type="ECO:0000313" key="5">
    <source>
        <dbReference type="Proteomes" id="UP000183471"/>
    </source>
</evidence>
<name>A0ABY0TBJ7_9PROT</name>
<dbReference type="InterPro" id="IPR003033">
    <property type="entry name" value="SCP2_sterol-bd_dom"/>
</dbReference>
<dbReference type="RefSeq" id="WP_074631595.1">
    <property type="nucleotide sequence ID" value="NZ_FNKY01000001.1"/>
</dbReference>
<comment type="function">
    <text evidence="1">Required for ubiquinone (coenzyme Q) biosynthesis. Binds hydrophobic ubiquinone biosynthetic intermediates via its SCP2 domain and is essential for the stability of the Ubi complex. May constitute a docking platform where Ubi enzymes assemble and access their SCP2-bound polyprenyl substrates.</text>
</comment>
<evidence type="ECO:0000259" key="3">
    <source>
        <dbReference type="Pfam" id="PF02036"/>
    </source>
</evidence>
<keyword evidence="4" id="KW-0830">Ubiquinone</keyword>
<dbReference type="PANTHER" id="PTHR38693:SF1">
    <property type="entry name" value="UBIQUINONE BIOSYNTHESIS ACCESSORY FACTOR UBIJ"/>
    <property type="match status" value="1"/>
</dbReference>
<comment type="pathway">
    <text evidence="1">Cofactor biosynthesis; ubiquinone biosynthesis.</text>
</comment>
<dbReference type="InterPro" id="IPR038989">
    <property type="entry name" value="UbiJ"/>
</dbReference>
<reference evidence="4 5" key="1">
    <citation type="submission" date="2016-10" db="EMBL/GenBank/DDBJ databases">
        <authorList>
            <person name="Varghese N."/>
            <person name="Submissions S."/>
        </authorList>
    </citation>
    <scope>NUCLEOTIDE SEQUENCE [LARGE SCALE GENOMIC DNA]</scope>
    <source>
        <strain evidence="4 5">Nl1</strain>
    </source>
</reference>
<dbReference type="Proteomes" id="UP000183471">
    <property type="component" value="Unassembled WGS sequence"/>
</dbReference>
<keyword evidence="1" id="KW-0831">Ubiquinone biosynthesis</keyword>
<dbReference type="PANTHER" id="PTHR38693">
    <property type="entry name" value="UBIQUINONE BIOSYNTHESIS PROTEIN UBIJ"/>
    <property type="match status" value="1"/>
</dbReference>
<accession>A0ABY0TBJ7</accession>
<gene>
    <name evidence="1" type="primary">ubiJ</name>
    <name evidence="4" type="ORF">SAMN05216402_1291</name>
</gene>
<dbReference type="Pfam" id="PF02036">
    <property type="entry name" value="SCP2"/>
    <property type="match status" value="1"/>
</dbReference>
<proteinExistence type="inferred from homology"/>
<comment type="subcellular location">
    <subcellularLocation>
        <location evidence="1">Cytoplasm</location>
    </subcellularLocation>
</comment>
<protein>
    <recommendedName>
        <fullName evidence="1">Ubiquinone biosynthesis accessory factor UbiJ</fullName>
    </recommendedName>
</protein>
<evidence type="ECO:0000256" key="1">
    <source>
        <dbReference type="HAMAP-Rule" id="MF_02215"/>
    </source>
</evidence>
<keyword evidence="2" id="KW-0175">Coiled coil</keyword>
<sequence>MLASVAIAPLNHLLRGESWARKRLQPCAGKTARFRLPPFLNLALTVQASGEVSTASSGVPDDAVFTLTPRLLPRLLAHEEDAYREIRISGDSAFAEEILHIGKNLHWDVEQDLSGVVGDIVAHRVVQAGDRLMHWHTETIRNLSQTLVEYLTEEQPLLAKPIDMHGLVQEINALRDDAAQLEERVIALAADRLQGNKTPL</sequence>
<feature type="coiled-coil region" evidence="2">
    <location>
        <begin position="164"/>
        <end position="191"/>
    </location>
</feature>
<dbReference type="EMBL" id="FNKY01000001">
    <property type="protein sequence ID" value="SDQ55309.1"/>
    <property type="molecule type" value="Genomic_DNA"/>
</dbReference>
<keyword evidence="1" id="KW-0963">Cytoplasm</keyword>
<keyword evidence="5" id="KW-1185">Reference proteome</keyword>
<comment type="similarity">
    <text evidence="1">Belongs to the UbiJ family.</text>
</comment>